<organism evidence="2 3">
    <name type="scientific">Paramecium octaurelia</name>
    <dbReference type="NCBI Taxonomy" id="43137"/>
    <lineage>
        <taxon>Eukaryota</taxon>
        <taxon>Sar</taxon>
        <taxon>Alveolata</taxon>
        <taxon>Ciliophora</taxon>
        <taxon>Intramacronucleata</taxon>
        <taxon>Oligohymenophorea</taxon>
        <taxon>Peniculida</taxon>
        <taxon>Parameciidae</taxon>
        <taxon>Paramecium</taxon>
    </lineage>
</organism>
<dbReference type="OMA" id="ENDFNCL"/>
<sequence>MNLQIECQGLKFNLECVQSLEELKSKLQQAEPSFVLQSLTYKDEENDIITLSDENDFNYLLTKSFQIVQADGQFIKECTLNDVQETEEEIESIKQQIEFQKKINGIINKIQFRCVIQEEMMKFHICQFVAIEEQEFTYDEENMEQFMNKVELLQQSLCEQFFNSYQSMRLNKLVELKENQICGKDKLFELSEQLNQLEQIKSKQLSYLNLKGNYNTQTQRDAKNELQIL</sequence>
<reference evidence="2" key="1">
    <citation type="submission" date="2021-01" db="EMBL/GenBank/DDBJ databases">
        <authorList>
            <consortium name="Genoscope - CEA"/>
            <person name="William W."/>
        </authorList>
    </citation>
    <scope>NUCLEOTIDE SEQUENCE</scope>
</reference>
<comment type="caution">
    <text evidence="2">The sequence shown here is derived from an EMBL/GenBank/DDBJ whole genome shotgun (WGS) entry which is preliminary data.</text>
</comment>
<dbReference type="OrthoDB" id="10328325at2759"/>
<evidence type="ECO:0000313" key="3">
    <source>
        <dbReference type="Proteomes" id="UP000683925"/>
    </source>
</evidence>
<proteinExistence type="predicted"/>
<evidence type="ECO:0000256" key="1">
    <source>
        <dbReference type="SAM" id="Coils"/>
    </source>
</evidence>
<dbReference type="EMBL" id="CAJJDP010000015">
    <property type="protein sequence ID" value="CAD8143954.1"/>
    <property type="molecule type" value="Genomic_DNA"/>
</dbReference>
<dbReference type="AlphaFoldDB" id="A0A8S1SYZ5"/>
<dbReference type="Proteomes" id="UP000683925">
    <property type="component" value="Unassembled WGS sequence"/>
</dbReference>
<keyword evidence="3" id="KW-1185">Reference proteome</keyword>
<name>A0A8S1SYZ5_PAROT</name>
<accession>A0A8S1SYZ5</accession>
<evidence type="ECO:0000313" key="2">
    <source>
        <dbReference type="EMBL" id="CAD8143954.1"/>
    </source>
</evidence>
<protein>
    <recommendedName>
        <fullName evidence="4">PB1 domain-containing protein</fullName>
    </recommendedName>
</protein>
<keyword evidence="1" id="KW-0175">Coiled coil</keyword>
<gene>
    <name evidence="2" type="ORF">POCTA_138.1.T0150295</name>
</gene>
<feature type="coiled-coil region" evidence="1">
    <location>
        <begin position="76"/>
        <end position="103"/>
    </location>
</feature>
<evidence type="ECO:0008006" key="4">
    <source>
        <dbReference type="Google" id="ProtNLM"/>
    </source>
</evidence>